<dbReference type="RefSeq" id="WP_090655796.1">
    <property type="nucleotide sequence ID" value="NZ_FOXQ01000002.1"/>
</dbReference>
<evidence type="ECO:0000256" key="1">
    <source>
        <dbReference type="SAM" id="Phobius"/>
    </source>
</evidence>
<proteinExistence type="predicted"/>
<evidence type="ECO:0000313" key="3">
    <source>
        <dbReference type="Proteomes" id="UP000199031"/>
    </source>
</evidence>
<dbReference type="AlphaFoldDB" id="A0A1I5TKW4"/>
<dbReference type="Proteomes" id="UP000199031">
    <property type="component" value="Unassembled WGS sequence"/>
</dbReference>
<accession>A0A1I5TKW4</accession>
<dbReference type="InterPro" id="IPR035287">
    <property type="entry name" value="DUF5362"/>
</dbReference>
<gene>
    <name evidence="2" type="ORF">SAMN05444277_102187</name>
</gene>
<keyword evidence="3" id="KW-1185">Reference proteome</keyword>
<evidence type="ECO:0008006" key="4">
    <source>
        <dbReference type="Google" id="ProtNLM"/>
    </source>
</evidence>
<keyword evidence="1" id="KW-0472">Membrane</keyword>
<keyword evidence="1" id="KW-0812">Transmembrane</keyword>
<feature type="transmembrane region" description="Helical" evidence="1">
    <location>
        <begin position="125"/>
        <end position="151"/>
    </location>
</feature>
<feature type="transmembrane region" description="Helical" evidence="1">
    <location>
        <begin position="75"/>
        <end position="94"/>
    </location>
</feature>
<evidence type="ECO:0000313" key="2">
    <source>
        <dbReference type="EMBL" id="SFP83714.1"/>
    </source>
</evidence>
<dbReference type="EMBL" id="FOXQ01000002">
    <property type="protein sequence ID" value="SFP83714.1"/>
    <property type="molecule type" value="Genomic_DNA"/>
</dbReference>
<reference evidence="2 3" key="1">
    <citation type="submission" date="2016-10" db="EMBL/GenBank/DDBJ databases">
        <authorList>
            <person name="de Groot N.N."/>
        </authorList>
    </citation>
    <scope>NUCLEOTIDE SEQUENCE [LARGE SCALE GENOMIC DNA]</scope>
    <source>
        <strain evidence="2 3">DSM 28286</strain>
    </source>
</reference>
<keyword evidence="1" id="KW-1133">Transmembrane helix</keyword>
<dbReference type="OrthoDB" id="1121797at2"/>
<dbReference type="Pfam" id="PF17319">
    <property type="entry name" value="DUF5362"/>
    <property type="match status" value="1"/>
</dbReference>
<organism evidence="2 3">
    <name type="scientific">Parafilimonas terrae</name>
    <dbReference type="NCBI Taxonomy" id="1465490"/>
    <lineage>
        <taxon>Bacteria</taxon>
        <taxon>Pseudomonadati</taxon>
        <taxon>Bacteroidota</taxon>
        <taxon>Chitinophagia</taxon>
        <taxon>Chitinophagales</taxon>
        <taxon>Chitinophagaceae</taxon>
        <taxon>Parafilimonas</taxon>
    </lineage>
</organism>
<sequence length="152" mass="16944">MDENIINNNFLLQVDNGNTPYLTEAAKWAKFLSIIGFIICGLLVLTGVFSGSFFASLAQADNELNAMGSIGSTFFAMWFILCALLYFFPSYYLFNFASKMQIALRNNDQISLNDSFKSLKSCLKFWGILLIIILCFYALAIVFAMLGSAFIG</sequence>
<name>A0A1I5TKW4_9BACT</name>
<protein>
    <recommendedName>
        <fullName evidence="4">DUF5362 domain-containing protein</fullName>
    </recommendedName>
</protein>
<feature type="transmembrane region" description="Helical" evidence="1">
    <location>
        <begin position="31"/>
        <end position="55"/>
    </location>
</feature>